<reference evidence="14 15" key="1">
    <citation type="journal article" date="2009" name="Stand. Genomic Sci.">
        <title>Complete genome sequence of Slackia heliotrinireducens type strain (RHS 1).</title>
        <authorList>
            <person name="Pukall R."/>
            <person name="Lapidus A."/>
            <person name="Nolan M."/>
            <person name="Copeland A."/>
            <person name="Glavina Del Rio T."/>
            <person name="Lucas S."/>
            <person name="Chen F."/>
            <person name="Tice H."/>
            <person name="Cheng J.F."/>
            <person name="Chertkov O."/>
            <person name="Bruce D."/>
            <person name="Goodwin L."/>
            <person name="Kuske C."/>
            <person name="Brettin T."/>
            <person name="Detter J.C."/>
            <person name="Han C."/>
            <person name="Pitluck S."/>
            <person name="Pati A."/>
            <person name="Mavrommatis K."/>
            <person name="Ivanova N."/>
            <person name="Ovchinnikova G."/>
            <person name="Chen A."/>
            <person name="Palaniappan K."/>
            <person name="Schneider S."/>
            <person name="Rohde M."/>
            <person name="Chain P."/>
            <person name="D'haeseleer P."/>
            <person name="Goker M."/>
            <person name="Bristow J."/>
            <person name="Eisen J.A."/>
            <person name="Markowitz V."/>
            <person name="Kyrpides N.C."/>
            <person name="Klenk H.P."/>
            <person name="Hugenholtz P."/>
        </authorList>
    </citation>
    <scope>NUCLEOTIDE SEQUENCE [LARGE SCALE GENOMIC DNA]</scope>
    <source>
        <strain evidence="15">ATCC 29202 / DSM 20476 / NCTC 11029 / RHS 1</strain>
    </source>
</reference>
<evidence type="ECO:0000259" key="13">
    <source>
        <dbReference type="SMART" id="SM00478"/>
    </source>
</evidence>
<dbReference type="EMBL" id="CP001684">
    <property type="protein sequence ID" value="ACV22315.1"/>
    <property type="molecule type" value="Genomic_DNA"/>
</dbReference>
<protein>
    <recommendedName>
        <fullName evidence="5">Adenine DNA glycosylase</fullName>
        <ecNumber evidence="4">3.2.2.31</ecNumber>
    </recommendedName>
</protein>
<comment type="cofactor">
    <cofactor evidence="2">
        <name>[4Fe-4S] cluster</name>
        <dbReference type="ChEBI" id="CHEBI:49883"/>
    </cofactor>
</comment>
<dbReference type="Pfam" id="PF00633">
    <property type="entry name" value="HHH"/>
    <property type="match status" value="1"/>
</dbReference>
<dbReference type="SMART" id="SM00478">
    <property type="entry name" value="ENDO3c"/>
    <property type="match status" value="1"/>
</dbReference>
<keyword evidence="8" id="KW-0378">Hydrolase</keyword>
<dbReference type="GO" id="GO:0051536">
    <property type="term" value="F:iron-sulfur cluster binding"/>
    <property type="evidence" value="ECO:0007669"/>
    <property type="project" value="UniProtKB-KW"/>
</dbReference>
<dbReference type="GO" id="GO:0035485">
    <property type="term" value="F:adenine/guanine mispair binding"/>
    <property type="evidence" value="ECO:0007669"/>
    <property type="project" value="TreeGrafter"/>
</dbReference>
<organism evidence="14 15">
    <name type="scientific">Slackia heliotrinireducens (strain ATCC 29202 / DSM 20476 / NCTC 11029 / RHS 1)</name>
    <name type="common">Peptococcus heliotrinreducens</name>
    <dbReference type="NCBI Taxonomy" id="471855"/>
    <lineage>
        <taxon>Bacteria</taxon>
        <taxon>Bacillati</taxon>
        <taxon>Actinomycetota</taxon>
        <taxon>Coriobacteriia</taxon>
        <taxon>Eggerthellales</taxon>
        <taxon>Eggerthellaceae</taxon>
        <taxon>Slackia</taxon>
    </lineage>
</organism>
<evidence type="ECO:0000256" key="6">
    <source>
        <dbReference type="ARBA" id="ARBA00022723"/>
    </source>
</evidence>
<evidence type="ECO:0000256" key="2">
    <source>
        <dbReference type="ARBA" id="ARBA00001966"/>
    </source>
</evidence>
<dbReference type="GO" id="GO:0000701">
    <property type="term" value="F:purine-specific mismatch base pair DNA N-glycosylase activity"/>
    <property type="evidence" value="ECO:0007669"/>
    <property type="project" value="UniProtKB-EC"/>
</dbReference>
<evidence type="ECO:0000256" key="7">
    <source>
        <dbReference type="ARBA" id="ARBA00022763"/>
    </source>
</evidence>
<evidence type="ECO:0000313" key="15">
    <source>
        <dbReference type="Proteomes" id="UP000002026"/>
    </source>
</evidence>
<keyword evidence="9" id="KW-0408">Iron</keyword>
<dbReference type="PROSITE" id="PS01155">
    <property type="entry name" value="ENDONUCLEASE_III_2"/>
    <property type="match status" value="1"/>
</dbReference>
<dbReference type="Gene3D" id="1.10.1670.10">
    <property type="entry name" value="Helix-hairpin-Helix base-excision DNA repair enzymes (C-terminal)"/>
    <property type="match status" value="1"/>
</dbReference>
<keyword evidence="10" id="KW-0411">Iron-sulfur</keyword>
<dbReference type="SUPFAM" id="SSF48150">
    <property type="entry name" value="DNA-glycosylase"/>
    <property type="match status" value="1"/>
</dbReference>
<keyword evidence="7" id="KW-0227">DNA damage</keyword>
<gene>
    <name evidence="14" type="ordered locus">Shel_12880</name>
</gene>
<evidence type="ECO:0000256" key="12">
    <source>
        <dbReference type="ARBA" id="ARBA00023295"/>
    </source>
</evidence>
<evidence type="ECO:0000313" key="14">
    <source>
        <dbReference type="EMBL" id="ACV22315.1"/>
    </source>
</evidence>
<dbReference type="STRING" id="471855.Shel_12880"/>
<dbReference type="CDD" id="cd00056">
    <property type="entry name" value="ENDO3c"/>
    <property type="match status" value="1"/>
</dbReference>
<dbReference type="GO" id="GO:0006284">
    <property type="term" value="P:base-excision repair"/>
    <property type="evidence" value="ECO:0007669"/>
    <property type="project" value="InterPro"/>
</dbReference>
<dbReference type="InterPro" id="IPR004036">
    <property type="entry name" value="Endonuclease-III-like_CS2"/>
</dbReference>
<comment type="similarity">
    <text evidence="3">Belongs to the Nth/MutY family.</text>
</comment>
<dbReference type="GO" id="GO:0034039">
    <property type="term" value="F:8-oxo-7,8-dihydroguanine DNA N-glycosylase activity"/>
    <property type="evidence" value="ECO:0007669"/>
    <property type="project" value="TreeGrafter"/>
</dbReference>
<evidence type="ECO:0000256" key="8">
    <source>
        <dbReference type="ARBA" id="ARBA00022801"/>
    </source>
</evidence>
<keyword evidence="6" id="KW-0479">Metal-binding</keyword>
<keyword evidence="12" id="KW-0326">Glycosidase</keyword>
<dbReference type="GO" id="GO:0032357">
    <property type="term" value="F:oxidized purine DNA binding"/>
    <property type="evidence" value="ECO:0007669"/>
    <property type="project" value="TreeGrafter"/>
</dbReference>
<name>C7N5Y0_SLAHD</name>
<dbReference type="InterPro" id="IPR000445">
    <property type="entry name" value="HhH_motif"/>
</dbReference>
<dbReference type="Proteomes" id="UP000002026">
    <property type="component" value="Chromosome"/>
</dbReference>
<proteinExistence type="inferred from homology"/>
<accession>C7N5Y0</accession>
<dbReference type="HOGENOM" id="CLU_012862_2_0_11"/>
<evidence type="ECO:0000256" key="10">
    <source>
        <dbReference type="ARBA" id="ARBA00023014"/>
    </source>
</evidence>
<dbReference type="Pfam" id="PF00730">
    <property type="entry name" value="HhH-GPD"/>
    <property type="match status" value="1"/>
</dbReference>
<keyword evidence="15" id="KW-1185">Reference proteome</keyword>
<dbReference type="InterPro" id="IPR023170">
    <property type="entry name" value="HhH_base_excis_C"/>
</dbReference>
<evidence type="ECO:0000256" key="4">
    <source>
        <dbReference type="ARBA" id="ARBA00012045"/>
    </source>
</evidence>
<dbReference type="InterPro" id="IPR044298">
    <property type="entry name" value="MIG/MutY"/>
</dbReference>
<dbReference type="PANTHER" id="PTHR42944:SF1">
    <property type="entry name" value="ADENINE DNA GLYCOSYLASE"/>
    <property type="match status" value="1"/>
</dbReference>
<dbReference type="eggNOG" id="COG1194">
    <property type="taxonomic scope" value="Bacteria"/>
</dbReference>
<dbReference type="PANTHER" id="PTHR42944">
    <property type="entry name" value="ADENINE DNA GLYCOSYLASE"/>
    <property type="match status" value="1"/>
</dbReference>
<feature type="domain" description="HhH-GPD" evidence="13">
    <location>
        <begin position="45"/>
        <end position="193"/>
    </location>
</feature>
<dbReference type="GO" id="GO:0046872">
    <property type="term" value="F:metal ion binding"/>
    <property type="evidence" value="ECO:0007669"/>
    <property type="project" value="UniProtKB-KW"/>
</dbReference>
<evidence type="ECO:0000256" key="11">
    <source>
        <dbReference type="ARBA" id="ARBA00023204"/>
    </source>
</evidence>
<dbReference type="Gene3D" id="1.10.340.30">
    <property type="entry name" value="Hypothetical protein, domain 2"/>
    <property type="match status" value="1"/>
</dbReference>
<keyword evidence="11" id="KW-0234">DNA repair</keyword>
<evidence type="ECO:0000256" key="1">
    <source>
        <dbReference type="ARBA" id="ARBA00000843"/>
    </source>
</evidence>
<comment type="catalytic activity">
    <reaction evidence="1">
        <text>Hydrolyzes free adenine bases from 7,8-dihydro-8-oxoguanine:adenine mismatched double-stranded DNA, leaving an apurinic site.</text>
        <dbReference type="EC" id="3.2.2.31"/>
    </reaction>
</comment>
<dbReference type="GO" id="GO:0006298">
    <property type="term" value="P:mismatch repair"/>
    <property type="evidence" value="ECO:0007669"/>
    <property type="project" value="TreeGrafter"/>
</dbReference>
<dbReference type="EC" id="3.2.2.31" evidence="4"/>
<dbReference type="AlphaFoldDB" id="C7N5Y0"/>
<dbReference type="InterPro" id="IPR011257">
    <property type="entry name" value="DNA_glycosylase"/>
</dbReference>
<dbReference type="InterPro" id="IPR003265">
    <property type="entry name" value="HhH-GPD_domain"/>
</dbReference>
<evidence type="ECO:0000256" key="3">
    <source>
        <dbReference type="ARBA" id="ARBA00008343"/>
    </source>
</evidence>
<sequence length="284" mass="32107">MAPTPTTSELHAFVQLVREEGKRLYRDLPWRDTRDPYAIWISEVMLQQTQVPRVLTRWERFMTRFPTVDALSAAASADVLEEWQGMGYNRRALALKRAADICSADFAGALPKTHDELIGLPGIGPSTAAGILAFAYDEPSIYIETNVRAVFIHHFFPESDSVSDKEIRPLVEACCPDSDVRGWYYALLDYGAWLKKEFVNPTRAAKAYTRQSAFEGSRRQKRAWLVRQVMATDGVSSETLLIQLNSHELEEGRDSVDADVFASIMADLQREGFVRLDGDSWRIA</sequence>
<evidence type="ECO:0000256" key="9">
    <source>
        <dbReference type="ARBA" id="ARBA00023004"/>
    </source>
</evidence>
<evidence type="ECO:0000256" key="5">
    <source>
        <dbReference type="ARBA" id="ARBA00022023"/>
    </source>
</evidence>
<dbReference type="RefSeq" id="WP_012798418.1">
    <property type="nucleotide sequence ID" value="NC_013165.1"/>
</dbReference>
<dbReference type="KEGG" id="shi:Shel_12880"/>